<dbReference type="AlphaFoldDB" id="A0A8J5UQ55"/>
<name>A0A8J5UQ55_9ASCO</name>
<dbReference type="OrthoDB" id="4011368at2759"/>
<dbReference type="RefSeq" id="XP_049264209.1">
    <property type="nucleotide sequence ID" value="XM_049406233.1"/>
</dbReference>
<evidence type="ECO:0000313" key="2">
    <source>
        <dbReference type="Proteomes" id="UP000694255"/>
    </source>
</evidence>
<accession>A0A8J5UQ55</accession>
<protein>
    <submittedName>
        <fullName evidence="1">Uncharacterized protein</fullName>
    </submittedName>
</protein>
<comment type="caution">
    <text evidence="1">The sequence shown here is derived from an EMBL/GenBank/DDBJ whole genome shotgun (WGS) entry which is preliminary data.</text>
</comment>
<keyword evidence="2" id="KW-1185">Reference proteome</keyword>
<sequence length="186" mass="21578">MATKINTYPVIQITQDPVPYDDDNTVKLNLQDSSHSKIIYDIYFRSIRFNLNLHMTAIATNFTSMLLFKSSGLEAFIEFLQEIPGSVQRAVFEIKQNGALKSIPSSRNAILQLSYANYHSPHILGFLQQNSWIDEMRMDDYEFNQEVAKSLEKEFGMKIDIDNIKLSVFSLALYLWIKELEYQLPH</sequence>
<evidence type="ECO:0000313" key="1">
    <source>
        <dbReference type="EMBL" id="KAG7663977.1"/>
    </source>
</evidence>
<proteinExistence type="predicted"/>
<reference evidence="1 2" key="1">
    <citation type="journal article" date="2021" name="DNA Res.">
        <title>Genome analysis of Candida subhashii reveals its hybrid nature and dual mitochondrial genome conformations.</title>
        <authorList>
            <person name="Mixao V."/>
            <person name="Hegedusova E."/>
            <person name="Saus E."/>
            <person name="Pryszcz L.P."/>
            <person name="Cillingova A."/>
            <person name="Nosek J."/>
            <person name="Gabaldon T."/>
        </authorList>
    </citation>
    <scope>NUCLEOTIDE SEQUENCE [LARGE SCALE GENOMIC DNA]</scope>
    <source>
        <strain evidence="1 2">CBS 10753</strain>
    </source>
</reference>
<dbReference type="Proteomes" id="UP000694255">
    <property type="component" value="Unassembled WGS sequence"/>
</dbReference>
<gene>
    <name evidence="1" type="ORF">J8A68_002478</name>
</gene>
<dbReference type="EMBL" id="JAGSYN010000111">
    <property type="protein sequence ID" value="KAG7663977.1"/>
    <property type="molecule type" value="Genomic_DNA"/>
</dbReference>
<organism evidence="1 2">
    <name type="scientific">[Candida] subhashii</name>
    <dbReference type="NCBI Taxonomy" id="561895"/>
    <lineage>
        <taxon>Eukaryota</taxon>
        <taxon>Fungi</taxon>
        <taxon>Dikarya</taxon>
        <taxon>Ascomycota</taxon>
        <taxon>Saccharomycotina</taxon>
        <taxon>Pichiomycetes</taxon>
        <taxon>Debaryomycetaceae</taxon>
        <taxon>Spathaspora</taxon>
    </lineage>
</organism>
<dbReference type="GeneID" id="73469279"/>